<feature type="domain" description="SUF system FeS cluster assembly SufBD core" evidence="1">
    <location>
        <begin position="194"/>
        <end position="423"/>
    </location>
</feature>
<comment type="caution">
    <text evidence="3">The sequence shown here is derived from an EMBL/GenBank/DDBJ whole genome shotgun (WGS) entry which is preliminary data.</text>
</comment>
<evidence type="ECO:0000259" key="2">
    <source>
        <dbReference type="Pfam" id="PF19295"/>
    </source>
</evidence>
<dbReference type="Pfam" id="PF19295">
    <property type="entry name" value="SufBD_N"/>
    <property type="match status" value="1"/>
</dbReference>
<dbReference type="PANTHER" id="PTHR43575">
    <property type="entry name" value="PROTEIN ABCI7, CHLOROPLASTIC"/>
    <property type="match status" value="1"/>
</dbReference>
<dbReference type="InterPro" id="IPR011542">
    <property type="entry name" value="SUF_FeS_clus_asmbl_SufD"/>
</dbReference>
<dbReference type="NCBIfam" id="TIGR01981">
    <property type="entry name" value="sufD"/>
    <property type="match status" value="1"/>
</dbReference>
<organism evidence="3 4">
    <name type="scientific">Geodia barretti</name>
    <name type="common">Barrett's horny sponge</name>
    <dbReference type="NCBI Taxonomy" id="519541"/>
    <lineage>
        <taxon>Eukaryota</taxon>
        <taxon>Metazoa</taxon>
        <taxon>Porifera</taxon>
        <taxon>Demospongiae</taxon>
        <taxon>Heteroscleromorpha</taxon>
        <taxon>Tetractinellida</taxon>
        <taxon>Astrophorina</taxon>
        <taxon>Geodiidae</taxon>
        <taxon>Geodia</taxon>
    </lineage>
</organism>
<dbReference type="InterPro" id="IPR045595">
    <property type="entry name" value="SufBD_N"/>
</dbReference>
<dbReference type="InterPro" id="IPR055346">
    <property type="entry name" value="Fe-S_cluster_assembly_SufBD"/>
</dbReference>
<dbReference type="InterPro" id="IPR037284">
    <property type="entry name" value="SUF_FeS_clus_asmbl_SufBD_sf"/>
</dbReference>
<dbReference type="GO" id="GO:0016226">
    <property type="term" value="P:iron-sulfur cluster assembly"/>
    <property type="evidence" value="ECO:0007669"/>
    <property type="project" value="InterPro"/>
</dbReference>
<evidence type="ECO:0000259" key="1">
    <source>
        <dbReference type="Pfam" id="PF01458"/>
    </source>
</evidence>
<evidence type="ECO:0000313" key="4">
    <source>
        <dbReference type="Proteomes" id="UP001174909"/>
    </source>
</evidence>
<reference evidence="3" key="1">
    <citation type="submission" date="2023-03" db="EMBL/GenBank/DDBJ databases">
        <authorList>
            <person name="Steffen K."/>
            <person name="Cardenas P."/>
        </authorList>
    </citation>
    <scope>NUCLEOTIDE SEQUENCE</scope>
</reference>
<keyword evidence="4" id="KW-1185">Reference proteome</keyword>
<feature type="domain" description="SUF system FeS cluster assembly SufBD N-terminal" evidence="2">
    <location>
        <begin position="13"/>
        <end position="179"/>
    </location>
</feature>
<dbReference type="EMBL" id="CASHTH010002004">
    <property type="protein sequence ID" value="CAI8023373.1"/>
    <property type="molecule type" value="Genomic_DNA"/>
</dbReference>
<accession>A0AA35S683</accession>
<name>A0AA35S683_GEOBA</name>
<evidence type="ECO:0000313" key="3">
    <source>
        <dbReference type="EMBL" id="CAI8023373.1"/>
    </source>
</evidence>
<gene>
    <name evidence="3" type="ORF">GBAR_LOCUS13664</name>
</gene>
<dbReference type="Pfam" id="PF01458">
    <property type="entry name" value="SUFBD_core"/>
    <property type="match status" value="1"/>
</dbReference>
<dbReference type="PANTHER" id="PTHR43575:SF1">
    <property type="entry name" value="PROTEIN ABCI7, CHLOROPLASTIC"/>
    <property type="match status" value="1"/>
</dbReference>
<dbReference type="AlphaFoldDB" id="A0AA35S683"/>
<protein>
    <submittedName>
        <fullName evidence="3">UPF0051 protein slr0076</fullName>
    </submittedName>
</protein>
<dbReference type="InterPro" id="IPR000825">
    <property type="entry name" value="SUF_FeS_clus_asmbl_SufBD_core"/>
</dbReference>
<sequence>MTTTVSAADTYPHYAAAYQSLTAGAPQSMLDLRHRGWNAFVGLGLPTARRGNEPWKYTNVAPIAREPFGYAQTSGGVDGDISLADVKSVAPWNVDWRTLVFVDGAFAPGLSADTGSGGPAGSAAPAGLIVANLPDAMASPGAFGEAVLGGLAVPEDDGFAALNTAFAGDGVGINVPAGQDAGVVNVVYLTTERQQSKVTYPRMLIAAQPNSRLKVIETYIGPDDTRYFTNAVVEIYVGEGAKVEHYRLLMDGLNAYHVGVSRVLQQRDSSFSSVAIAQGAELGRNDFGITLAGPGVECTLNGLYLTTGNQHMDNYINIDHTEPYGTSRLFYKGILHGQSRAVFGGNVTVREGAQKTDAQQTDKNLLLSEQAEVDSKPSLLIYADDVKCGHGATAGHIDMDTVFYMRSRGLDLPTASRLLIHAFASEIIDTVALEPLRGYLDERLQKAIPDADISLPIGGR</sequence>
<dbReference type="SUPFAM" id="SSF101960">
    <property type="entry name" value="Stabilizer of iron transporter SufD"/>
    <property type="match status" value="1"/>
</dbReference>
<proteinExistence type="predicted"/>
<dbReference type="Proteomes" id="UP001174909">
    <property type="component" value="Unassembled WGS sequence"/>
</dbReference>